<dbReference type="Pfam" id="PF01593">
    <property type="entry name" value="Amino_oxidase"/>
    <property type="match status" value="2"/>
</dbReference>
<comment type="pathway">
    <text evidence="1">Plant hormone metabolism; auxin biosynthesis.</text>
</comment>
<name>A0A2T1HU86_9HYPH</name>
<protein>
    <recommendedName>
        <fullName evidence="4">Tryptophan 2-monooxygenase</fullName>
        <ecNumber evidence="3">1.13.12.3</ecNumber>
    </recommendedName>
</protein>
<feature type="domain" description="Amine oxidase" evidence="7">
    <location>
        <begin position="32"/>
        <end position="150"/>
    </location>
</feature>
<evidence type="ECO:0000256" key="1">
    <source>
        <dbReference type="ARBA" id="ARBA00004814"/>
    </source>
</evidence>
<dbReference type="AlphaFoldDB" id="A0A2T1HU86"/>
<evidence type="ECO:0000313" key="9">
    <source>
        <dbReference type="Proteomes" id="UP000239772"/>
    </source>
</evidence>
<proteinExistence type="inferred from homology"/>
<gene>
    <name evidence="8" type="ORF">SLNSH_10045</name>
</gene>
<dbReference type="EMBL" id="PVZS01000009">
    <property type="protein sequence ID" value="PSC05150.1"/>
    <property type="molecule type" value="Genomic_DNA"/>
</dbReference>
<dbReference type="Gene3D" id="3.50.50.60">
    <property type="entry name" value="FAD/NAD(P)-binding domain"/>
    <property type="match status" value="1"/>
</dbReference>
<dbReference type="InterPro" id="IPR036188">
    <property type="entry name" value="FAD/NAD-bd_sf"/>
</dbReference>
<organism evidence="8 9">
    <name type="scientific">Alsobacter soli</name>
    <dbReference type="NCBI Taxonomy" id="2109933"/>
    <lineage>
        <taxon>Bacteria</taxon>
        <taxon>Pseudomonadati</taxon>
        <taxon>Pseudomonadota</taxon>
        <taxon>Alphaproteobacteria</taxon>
        <taxon>Hyphomicrobiales</taxon>
        <taxon>Alsobacteraceae</taxon>
        <taxon>Alsobacter</taxon>
    </lineage>
</organism>
<reference evidence="9" key="1">
    <citation type="submission" date="2018-03" db="EMBL/GenBank/DDBJ databases">
        <authorList>
            <person name="Sun L."/>
            <person name="Liu H."/>
            <person name="Chen W."/>
            <person name="Huang K."/>
            <person name="Liu W."/>
            <person name="Gao X."/>
        </authorList>
    </citation>
    <scope>NUCLEOTIDE SEQUENCE [LARGE SCALE GENOMIC DNA]</scope>
    <source>
        <strain evidence="9">SH9</strain>
    </source>
</reference>
<evidence type="ECO:0000256" key="2">
    <source>
        <dbReference type="ARBA" id="ARBA00005833"/>
    </source>
</evidence>
<sequence length="439" mass="45424">MTERAAFPSSPFIQRSDARRDVDVVVIGAGAAGIGAAREALARGASVRVLEARGRLGGRAFTDQCGGVPFDAGAAYVHYADRNPWVGLAAELGIALEPHRGWGRGVPFRGGVRLPEQDRQERMRASERFWQLLYGTSEGRDLSLADLVRGEADTVGEAARRYGEQAIGEDPERIGVADLRQLWEGPDKTVPGGYGALVAAAGAGLPITLNAAVRRVDWGSHGVVVEGPAGSIRAGAAIITAPLGVLASGSIRFDPPLPPATAGAIGALRMGALTKVVLAFDGERFGWPSPSDLYPLGTGFNLEFWPFNRDIVIATIGGTQARDLVRLGEESAAAALLDVVADIVGSEARRHVTAGRLADWVSDPCSRGAYSYAPPGAAGARAMLAEPIGGRLFFAGEATSGGADTVGGAMTVGGALIAGQIAAQQACARLRVGEQASSV</sequence>
<evidence type="ECO:0000256" key="4">
    <source>
        <dbReference type="ARBA" id="ARBA00017871"/>
    </source>
</evidence>
<dbReference type="OrthoDB" id="337830at2"/>
<evidence type="ECO:0000256" key="5">
    <source>
        <dbReference type="ARBA" id="ARBA00023070"/>
    </source>
</evidence>
<dbReference type="SUPFAM" id="SSF54373">
    <property type="entry name" value="FAD-linked reductases, C-terminal domain"/>
    <property type="match status" value="1"/>
</dbReference>
<dbReference type="PANTHER" id="PTHR10742:SF410">
    <property type="entry name" value="LYSINE-SPECIFIC HISTONE DEMETHYLASE 2"/>
    <property type="match status" value="1"/>
</dbReference>
<dbReference type="GO" id="GO:0009851">
    <property type="term" value="P:auxin biosynthetic process"/>
    <property type="evidence" value="ECO:0007669"/>
    <property type="project" value="UniProtKB-KW"/>
</dbReference>
<dbReference type="RefSeq" id="WP_106336634.1">
    <property type="nucleotide sequence ID" value="NZ_PVZS01000009.1"/>
</dbReference>
<dbReference type="GO" id="GO:0050361">
    <property type="term" value="F:tryptophan 2-monooxygenase activity"/>
    <property type="evidence" value="ECO:0007669"/>
    <property type="project" value="UniProtKB-EC"/>
</dbReference>
<evidence type="ECO:0000313" key="8">
    <source>
        <dbReference type="EMBL" id="PSC05150.1"/>
    </source>
</evidence>
<keyword evidence="9" id="KW-1185">Reference proteome</keyword>
<dbReference type="SUPFAM" id="SSF51905">
    <property type="entry name" value="FAD/NAD(P)-binding domain"/>
    <property type="match status" value="1"/>
</dbReference>
<dbReference type="InterPro" id="IPR002937">
    <property type="entry name" value="Amino_oxidase"/>
</dbReference>
<evidence type="ECO:0000256" key="3">
    <source>
        <dbReference type="ARBA" id="ARBA00012535"/>
    </source>
</evidence>
<evidence type="ECO:0000256" key="6">
    <source>
        <dbReference type="ARBA" id="ARBA00047321"/>
    </source>
</evidence>
<dbReference type="InterPro" id="IPR050281">
    <property type="entry name" value="Flavin_monoamine_oxidase"/>
</dbReference>
<dbReference type="PANTHER" id="PTHR10742">
    <property type="entry name" value="FLAVIN MONOAMINE OXIDASE"/>
    <property type="match status" value="1"/>
</dbReference>
<comment type="catalytic activity">
    <reaction evidence="6">
        <text>L-tryptophan + O2 = indole-3-acetamide + CO2 + H2O</text>
        <dbReference type="Rhea" id="RHEA:16165"/>
        <dbReference type="ChEBI" id="CHEBI:15377"/>
        <dbReference type="ChEBI" id="CHEBI:15379"/>
        <dbReference type="ChEBI" id="CHEBI:16031"/>
        <dbReference type="ChEBI" id="CHEBI:16526"/>
        <dbReference type="ChEBI" id="CHEBI:57912"/>
        <dbReference type="EC" id="1.13.12.3"/>
    </reaction>
</comment>
<comment type="similarity">
    <text evidence="2">Belongs to the tryptophan 2-monooxygenase family.</text>
</comment>
<accession>A0A2T1HU86</accession>
<feature type="domain" description="Amine oxidase" evidence="7">
    <location>
        <begin position="188"/>
        <end position="425"/>
    </location>
</feature>
<keyword evidence="5" id="KW-0073">Auxin biosynthesis</keyword>
<comment type="caution">
    <text evidence="8">The sequence shown here is derived from an EMBL/GenBank/DDBJ whole genome shotgun (WGS) entry which is preliminary data.</text>
</comment>
<evidence type="ECO:0000259" key="7">
    <source>
        <dbReference type="Pfam" id="PF01593"/>
    </source>
</evidence>
<dbReference type="Proteomes" id="UP000239772">
    <property type="component" value="Unassembled WGS sequence"/>
</dbReference>
<dbReference type="EC" id="1.13.12.3" evidence="3"/>